<evidence type="ECO:0000313" key="3">
    <source>
        <dbReference type="Proteomes" id="UP000006431"/>
    </source>
</evidence>
<dbReference type="AlphaFoldDB" id="B6BLG2"/>
<accession>H1FS72</accession>
<proteinExistence type="predicted"/>
<dbReference type="Proteomes" id="UP000006431">
    <property type="component" value="Unassembled WGS sequence"/>
</dbReference>
<sequence>MFDIKGIDLHSKTKEELIELIEECVANSSHDDSSVYSVSALDKLKEYTSLQSHIEKIHKNSQNVSVMMFRVYNIGRSDDIFRDRVSKQILKDITKLLKLKIRNTDILIKYDQKNFVIIAPNTDIEGVDKYAHKLNTIILQNIFGNVSHLKSNFSTTIFEKDDDMKLIFQRLDKALLEIEKDHTHSVIIV</sequence>
<dbReference type="InterPro" id="IPR029787">
    <property type="entry name" value="Nucleotide_cyclase"/>
</dbReference>
<dbReference type="PROSITE" id="PS50887">
    <property type="entry name" value="GGDEF"/>
    <property type="match status" value="1"/>
</dbReference>
<dbReference type="EMBL" id="AFRZ01000001">
    <property type="protein sequence ID" value="EHP28618.1"/>
    <property type="molecule type" value="Genomic_DNA"/>
</dbReference>
<dbReference type="Gene3D" id="3.30.70.270">
    <property type="match status" value="1"/>
</dbReference>
<feature type="domain" description="GGDEF" evidence="1">
    <location>
        <begin position="62"/>
        <end position="189"/>
    </location>
</feature>
<dbReference type="eggNOG" id="COG3706">
    <property type="taxonomic scope" value="Bacteria"/>
</dbReference>
<dbReference type="PATRIC" id="fig|929558.5.peg.89"/>
<dbReference type="InterPro" id="IPR000160">
    <property type="entry name" value="GGDEF_dom"/>
</dbReference>
<name>B6BLG2_SULGG</name>
<dbReference type="SUPFAM" id="SSF55073">
    <property type="entry name" value="Nucleotide cyclase"/>
    <property type="match status" value="1"/>
</dbReference>
<evidence type="ECO:0000313" key="2">
    <source>
        <dbReference type="EMBL" id="EHP28618.1"/>
    </source>
</evidence>
<dbReference type="RefSeq" id="WP_008338512.1">
    <property type="nucleotide sequence ID" value="NZ_AFRZ01000001.1"/>
</dbReference>
<dbReference type="Pfam" id="PF00990">
    <property type="entry name" value="GGDEF"/>
    <property type="match status" value="1"/>
</dbReference>
<dbReference type="STRING" id="929558.SMGD1_0091"/>
<organism evidence="2 3">
    <name type="scientific">Sulfurimonas gotlandica (strain DSM 19862 / JCM 16533 / GD1)</name>
    <dbReference type="NCBI Taxonomy" id="929558"/>
    <lineage>
        <taxon>Bacteria</taxon>
        <taxon>Pseudomonadati</taxon>
        <taxon>Campylobacterota</taxon>
        <taxon>Epsilonproteobacteria</taxon>
        <taxon>Campylobacterales</taxon>
        <taxon>Sulfurimonadaceae</taxon>
        <taxon>Sulfurimonas</taxon>
    </lineage>
</organism>
<dbReference type="HOGENOM" id="CLU_1433805_0_0_7"/>
<accession>B6BLG2</accession>
<dbReference type="InterPro" id="IPR043128">
    <property type="entry name" value="Rev_trsase/Diguanyl_cyclase"/>
</dbReference>
<keyword evidence="3" id="KW-1185">Reference proteome</keyword>
<protein>
    <submittedName>
        <fullName evidence="2">Diguanylate cyclase (GGDEF domain)</fullName>
    </submittedName>
</protein>
<evidence type="ECO:0000259" key="1">
    <source>
        <dbReference type="PROSITE" id="PS50887"/>
    </source>
</evidence>
<gene>
    <name evidence="2" type="ORF">SMGD1_0091</name>
</gene>
<comment type="caution">
    <text evidence="2">The sequence shown here is derived from an EMBL/GenBank/DDBJ whole genome shotgun (WGS) entry which is preliminary data.</text>
</comment>
<reference evidence="2 3" key="1">
    <citation type="journal article" date="2012" name="Proc. Natl. Acad. Sci. U.S.A.">
        <title>Genome and physiology of a model Epsilonproteobacterium responsible for sulfide detoxification in marine oxygen depletion zones.</title>
        <authorList>
            <person name="Grote J."/>
            <person name="Schott T."/>
            <person name="Bruckner C.G."/>
            <person name="Glockner F.O."/>
            <person name="Jost G."/>
            <person name="Teeling H."/>
            <person name="Labrenz M."/>
            <person name="Jurgens K."/>
        </authorList>
    </citation>
    <scope>NUCLEOTIDE SEQUENCE [LARGE SCALE GENOMIC DNA]</scope>
    <source>
        <strain evidence="2 3">GD1</strain>
    </source>
</reference>